<dbReference type="AlphaFoldDB" id="A0A5J5A964"/>
<dbReference type="Proteomes" id="UP000325577">
    <property type="component" value="Linkage Group LG3"/>
</dbReference>
<dbReference type="InterPro" id="IPR006566">
    <property type="entry name" value="FBD"/>
</dbReference>
<accession>A0A5J5A964</accession>
<keyword evidence="3" id="KW-1185">Reference proteome</keyword>
<evidence type="ECO:0000313" key="2">
    <source>
        <dbReference type="EMBL" id="KAA8526432.1"/>
    </source>
</evidence>
<name>A0A5J5A964_9ASTE</name>
<dbReference type="EMBL" id="CM018046">
    <property type="protein sequence ID" value="KAA8526432.1"/>
    <property type="molecule type" value="Genomic_DNA"/>
</dbReference>
<dbReference type="SMART" id="SM00579">
    <property type="entry name" value="FBD"/>
    <property type="match status" value="1"/>
</dbReference>
<reference evidence="2 3" key="1">
    <citation type="submission" date="2019-09" db="EMBL/GenBank/DDBJ databases">
        <title>A chromosome-level genome assembly of the Chinese tupelo Nyssa sinensis.</title>
        <authorList>
            <person name="Yang X."/>
            <person name="Kang M."/>
            <person name="Yang Y."/>
            <person name="Xiong H."/>
            <person name="Wang M."/>
            <person name="Zhang Z."/>
            <person name="Wang Z."/>
            <person name="Wu H."/>
            <person name="Ma T."/>
            <person name="Liu J."/>
            <person name="Xi Z."/>
        </authorList>
    </citation>
    <scope>NUCLEOTIDE SEQUENCE [LARGE SCALE GENOMIC DNA]</scope>
    <source>
        <strain evidence="2">J267</strain>
        <tissue evidence="2">Leaf</tissue>
    </source>
</reference>
<evidence type="ECO:0000313" key="3">
    <source>
        <dbReference type="Proteomes" id="UP000325577"/>
    </source>
</evidence>
<dbReference type="Pfam" id="PF08387">
    <property type="entry name" value="FBD"/>
    <property type="match status" value="1"/>
</dbReference>
<feature type="domain" description="FBD" evidence="1">
    <location>
        <begin position="120"/>
        <end position="200"/>
    </location>
</feature>
<dbReference type="OrthoDB" id="1859887at2759"/>
<protein>
    <recommendedName>
        <fullName evidence="1">FBD domain-containing protein</fullName>
    </recommendedName>
</protein>
<sequence>MSIGWGDVRLNHVVIQVLTSWEFTSIQCGPCPTSSRKHLVLETMLTKWHLPGIISTLRSSPNLEMLNIYIEPDASVFSTANDLQLGMPRIHDETYWNDVSWFKFHDFDEVNYLNSQQPFGCLRNHLKTVNISGCILNPYVIQLVRFLLHSAIVLEKLVISTKWYAQPDLQNYYLSEELREFSQNLLAFPKASNSAVILFS</sequence>
<proteinExistence type="predicted"/>
<gene>
    <name evidence="2" type="ORF">F0562_008365</name>
</gene>
<organism evidence="2 3">
    <name type="scientific">Nyssa sinensis</name>
    <dbReference type="NCBI Taxonomy" id="561372"/>
    <lineage>
        <taxon>Eukaryota</taxon>
        <taxon>Viridiplantae</taxon>
        <taxon>Streptophyta</taxon>
        <taxon>Embryophyta</taxon>
        <taxon>Tracheophyta</taxon>
        <taxon>Spermatophyta</taxon>
        <taxon>Magnoliopsida</taxon>
        <taxon>eudicotyledons</taxon>
        <taxon>Gunneridae</taxon>
        <taxon>Pentapetalae</taxon>
        <taxon>asterids</taxon>
        <taxon>Cornales</taxon>
        <taxon>Nyssaceae</taxon>
        <taxon>Nyssa</taxon>
    </lineage>
</organism>
<evidence type="ECO:0000259" key="1">
    <source>
        <dbReference type="SMART" id="SM00579"/>
    </source>
</evidence>